<accession>A0ABU2HXH0</accession>
<dbReference type="EMBL" id="JAVQLW010000004">
    <property type="protein sequence ID" value="MDS9469750.1"/>
    <property type="molecule type" value="Genomic_DNA"/>
</dbReference>
<dbReference type="Proteomes" id="UP001269144">
    <property type="component" value="Unassembled WGS sequence"/>
</dbReference>
<evidence type="ECO:0000313" key="1">
    <source>
        <dbReference type="EMBL" id="MDS9469750.1"/>
    </source>
</evidence>
<name>A0ABU2HXH0_9RHOB</name>
<reference evidence="2" key="1">
    <citation type="submission" date="2023-07" db="EMBL/GenBank/DDBJ databases">
        <title>Paracoccus sp. MBLB3053 whole genome sequence.</title>
        <authorList>
            <person name="Hwang C.Y."/>
            <person name="Cho E.-S."/>
            <person name="Seo M.-J."/>
        </authorList>
    </citation>
    <scope>NUCLEOTIDE SEQUENCE [LARGE SCALE GENOMIC DNA]</scope>
    <source>
        <strain evidence="2">MBLB3053</strain>
    </source>
</reference>
<gene>
    <name evidence="1" type="ORF">RGQ15_19500</name>
</gene>
<comment type="caution">
    <text evidence="1">The sequence shown here is derived from an EMBL/GenBank/DDBJ whole genome shotgun (WGS) entry which is preliminary data.</text>
</comment>
<protein>
    <recommendedName>
        <fullName evidence="3">Transposase</fullName>
    </recommendedName>
</protein>
<sequence>MLHRTIATLAEILRPELALSKSRVETLCMIVIGMISARTAYLSHLA</sequence>
<proteinExistence type="predicted"/>
<keyword evidence="2" id="KW-1185">Reference proteome</keyword>
<evidence type="ECO:0008006" key="3">
    <source>
        <dbReference type="Google" id="ProtNLM"/>
    </source>
</evidence>
<dbReference type="RefSeq" id="WP_311162473.1">
    <property type="nucleotide sequence ID" value="NZ_JAVQLW010000004.1"/>
</dbReference>
<organism evidence="1 2">
    <name type="scientific">Paracoccus aurantius</name>
    <dbReference type="NCBI Taxonomy" id="3073814"/>
    <lineage>
        <taxon>Bacteria</taxon>
        <taxon>Pseudomonadati</taxon>
        <taxon>Pseudomonadota</taxon>
        <taxon>Alphaproteobacteria</taxon>
        <taxon>Rhodobacterales</taxon>
        <taxon>Paracoccaceae</taxon>
        <taxon>Paracoccus</taxon>
    </lineage>
</organism>
<evidence type="ECO:0000313" key="2">
    <source>
        <dbReference type="Proteomes" id="UP001269144"/>
    </source>
</evidence>